<dbReference type="RefSeq" id="WP_209874324.1">
    <property type="nucleotide sequence ID" value="NZ_JAGGLV010000009.1"/>
</dbReference>
<keyword evidence="3" id="KW-1185">Reference proteome</keyword>
<dbReference type="Pfam" id="PF06439">
    <property type="entry name" value="3keto-disac_hyd"/>
    <property type="match status" value="1"/>
</dbReference>
<organism evidence="2 3">
    <name type="scientific">Paenibacillus silagei</name>
    <dbReference type="NCBI Taxonomy" id="1670801"/>
    <lineage>
        <taxon>Bacteria</taxon>
        <taxon>Bacillati</taxon>
        <taxon>Bacillota</taxon>
        <taxon>Bacilli</taxon>
        <taxon>Bacillales</taxon>
        <taxon>Paenibacillaceae</taxon>
        <taxon>Paenibacillus</taxon>
    </lineage>
</organism>
<name>A0ABS4NTZ9_9BACL</name>
<reference evidence="2 3" key="1">
    <citation type="submission" date="2021-03" db="EMBL/GenBank/DDBJ databases">
        <title>Genomic Encyclopedia of Type Strains, Phase IV (KMG-IV): sequencing the most valuable type-strain genomes for metagenomic binning, comparative biology and taxonomic classification.</title>
        <authorList>
            <person name="Goeker M."/>
        </authorList>
    </citation>
    <scope>NUCLEOTIDE SEQUENCE [LARGE SCALE GENOMIC DNA]</scope>
    <source>
        <strain evidence="2 3">DSM 101953</strain>
    </source>
</reference>
<protein>
    <recommendedName>
        <fullName evidence="1">3-keto-alpha-glucoside-1,2-lyase/3-keto-2-hydroxy-glucal hydratase domain-containing protein</fullName>
    </recommendedName>
</protein>
<sequence length="706" mass="76077">MTDANSYATPNTGKRRRLPLLVMIFMLVLGLGSGLAAPVTEAAGTTYYVDAAQGSDSNPGTSESAAWKTLAKVNSITFNPGDRILLKAGGEWNGQYLDLHGSGAEGNPITVDRYGSGPKPLINFGNTAAGGEGFGIRLRNVSYWEINNLEITSGQQPTDMRRNGVLVVGEGAGAGNFRHIYIRNLDIHDIFGTDRRTGGINFHARGANTALESTWEDILIENNTVINVADTGIQTMTDAFFNSAWTHKFDAFRGVVIRGNVVEKIHRDGILVRAGASPLIEYNKTKSIGEACDVNTSIVNYLEDITVVAAQWAYYTKGAIFQYNEASDTRMLGGDGQPWDFDIEVHDSIYQYNFSYDNEGGTLLVMNNTNNNIFRYNISQNDKDANGVFHLVNGGGNLYVYNNIIYRSGTQNKALTHASNTGMAYYTNNIFYNGASGQYTNSPRMTYDHNSFYGLNSNVPSDPNKITGNPGFISPGTATGLDSADGYKLALSSPLINAGAAVAGNGGQDFFGNPLYNGVPDIGVFEFQGTITPPVTLFQDDFEDGNSSGWTTSGGAWSVEDDGTKALSQNSGTGEALAYTGDASWRNYTYSARVKLLNTFANAGLLFRYADASNYYMFRLNDSGDKAELFKKTAGTLTMVNSVSFAVTPGQWTELKVTVSGSTITASAGGTQLIQWTDTAAQPAGGKIGLRMHSSTARIDDVKVTE</sequence>
<accession>A0ABS4NTZ9</accession>
<feature type="domain" description="3-keto-alpha-glucoside-1,2-lyase/3-keto-2-hydroxy-glucal hydratase" evidence="1">
    <location>
        <begin position="539"/>
        <end position="704"/>
    </location>
</feature>
<evidence type="ECO:0000313" key="2">
    <source>
        <dbReference type="EMBL" id="MBP2112900.1"/>
    </source>
</evidence>
<dbReference type="Gene3D" id="2.160.20.10">
    <property type="entry name" value="Single-stranded right-handed beta-helix, Pectin lyase-like"/>
    <property type="match status" value="1"/>
</dbReference>
<dbReference type="Gene3D" id="2.60.120.560">
    <property type="entry name" value="Exo-inulinase, domain 1"/>
    <property type="match status" value="1"/>
</dbReference>
<dbReference type="InterPro" id="IPR010496">
    <property type="entry name" value="AL/BT2_dom"/>
</dbReference>
<dbReference type="SUPFAM" id="SSF49899">
    <property type="entry name" value="Concanavalin A-like lectins/glucanases"/>
    <property type="match status" value="1"/>
</dbReference>
<evidence type="ECO:0000259" key="1">
    <source>
        <dbReference type="Pfam" id="PF06439"/>
    </source>
</evidence>
<dbReference type="InterPro" id="IPR006626">
    <property type="entry name" value="PbH1"/>
</dbReference>
<dbReference type="SUPFAM" id="SSF51126">
    <property type="entry name" value="Pectin lyase-like"/>
    <property type="match status" value="1"/>
</dbReference>
<proteinExistence type="predicted"/>
<dbReference type="SMART" id="SM00710">
    <property type="entry name" value="PbH1"/>
    <property type="match status" value="6"/>
</dbReference>
<dbReference type="InterPro" id="IPR013320">
    <property type="entry name" value="ConA-like_dom_sf"/>
</dbReference>
<dbReference type="InterPro" id="IPR012334">
    <property type="entry name" value="Pectin_lyas_fold"/>
</dbReference>
<dbReference type="InterPro" id="IPR011050">
    <property type="entry name" value="Pectin_lyase_fold/virulence"/>
</dbReference>
<comment type="caution">
    <text evidence="2">The sequence shown here is derived from an EMBL/GenBank/DDBJ whole genome shotgun (WGS) entry which is preliminary data.</text>
</comment>
<gene>
    <name evidence="2" type="ORF">J2Z70_003054</name>
</gene>
<dbReference type="EMBL" id="JAGGLV010000009">
    <property type="protein sequence ID" value="MBP2112900.1"/>
    <property type="molecule type" value="Genomic_DNA"/>
</dbReference>
<evidence type="ECO:0000313" key="3">
    <source>
        <dbReference type="Proteomes" id="UP000773462"/>
    </source>
</evidence>
<dbReference type="Proteomes" id="UP000773462">
    <property type="component" value="Unassembled WGS sequence"/>
</dbReference>